<evidence type="ECO:0000313" key="3">
    <source>
        <dbReference type="EMBL" id="EGX60878.1"/>
    </source>
</evidence>
<keyword evidence="1" id="KW-0808">Transferase</keyword>
<dbReference type="PANTHER" id="PTHR35526">
    <property type="entry name" value="ANTI-SIGMA-F FACTOR RSBW-RELATED"/>
    <property type="match status" value="1"/>
</dbReference>
<keyword evidence="1" id="KW-0723">Serine/threonine-protein kinase</keyword>
<name>G2G6I7_9ACTN</name>
<dbReference type="RefSeq" id="WP_007492189.1">
    <property type="nucleotide sequence ID" value="NZ_AGBF01000009.1"/>
</dbReference>
<evidence type="ECO:0000259" key="2">
    <source>
        <dbReference type="Pfam" id="PF13581"/>
    </source>
</evidence>
<dbReference type="GO" id="GO:0004674">
    <property type="term" value="F:protein serine/threonine kinase activity"/>
    <property type="evidence" value="ECO:0007669"/>
    <property type="project" value="UniProtKB-KW"/>
</dbReference>
<organism evidence="3 4">
    <name type="scientific">Streptomyces zinciresistens K42</name>
    <dbReference type="NCBI Taxonomy" id="700597"/>
    <lineage>
        <taxon>Bacteria</taxon>
        <taxon>Bacillati</taxon>
        <taxon>Actinomycetota</taxon>
        <taxon>Actinomycetes</taxon>
        <taxon>Kitasatosporales</taxon>
        <taxon>Streptomycetaceae</taxon>
        <taxon>Streptomyces</taxon>
    </lineage>
</organism>
<dbReference type="OrthoDB" id="3871846at2"/>
<dbReference type="SUPFAM" id="SSF55874">
    <property type="entry name" value="ATPase domain of HSP90 chaperone/DNA topoisomerase II/histidine kinase"/>
    <property type="match status" value="1"/>
</dbReference>
<keyword evidence="1" id="KW-0418">Kinase</keyword>
<dbReference type="CDD" id="cd16936">
    <property type="entry name" value="HATPase_RsbW-like"/>
    <property type="match status" value="1"/>
</dbReference>
<protein>
    <submittedName>
        <fullName evidence="3">Regulatory protein</fullName>
    </submittedName>
</protein>
<dbReference type="Pfam" id="PF13581">
    <property type="entry name" value="HATPase_c_2"/>
    <property type="match status" value="1"/>
</dbReference>
<feature type="domain" description="Histidine kinase/HSP90-like ATPase" evidence="2">
    <location>
        <begin position="10"/>
        <end position="106"/>
    </location>
</feature>
<comment type="caution">
    <text evidence="3">The sequence shown here is derived from an EMBL/GenBank/DDBJ whole genome shotgun (WGS) entry which is preliminary data.</text>
</comment>
<dbReference type="InterPro" id="IPR050267">
    <property type="entry name" value="Anti-sigma-factor_SerPK"/>
</dbReference>
<keyword evidence="4" id="KW-1185">Reference proteome</keyword>
<reference evidence="3 4" key="1">
    <citation type="submission" date="2011-08" db="EMBL/GenBank/DDBJ databases">
        <authorList>
            <person name="Lin Y."/>
            <person name="Hao X."/>
            <person name="Johnstone L."/>
            <person name="Miller S.J."/>
            <person name="Wei G."/>
            <person name="Rensing C."/>
        </authorList>
    </citation>
    <scope>NUCLEOTIDE SEQUENCE [LARGE SCALE GENOMIC DNA]</scope>
    <source>
        <strain evidence="3 4">K42</strain>
    </source>
</reference>
<accession>G2G6I7</accession>
<evidence type="ECO:0000256" key="1">
    <source>
        <dbReference type="ARBA" id="ARBA00022527"/>
    </source>
</evidence>
<dbReference type="PANTHER" id="PTHR35526:SF3">
    <property type="entry name" value="ANTI-SIGMA-F FACTOR RSBW"/>
    <property type="match status" value="1"/>
</dbReference>
<dbReference type="EMBL" id="AGBF01000009">
    <property type="protein sequence ID" value="EGX60878.1"/>
    <property type="molecule type" value="Genomic_DNA"/>
</dbReference>
<dbReference type="Gene3D" id="3.30.565.10">
    <property type="entry name" value="Histidine kinase-like ATPase, C-terminal domain"/>
    <property type="match status" value="1"/>
</dbReference>
<gene>
    <name evidence="3" type="ORF">SZN_05472</name>
</gene>
<dbReference type="Proteomes" id="UP000004217">
    <property type="component" value="Unassembled WGS sequence"/>
</dbReference>
<dbReference type="InterPro" id="IPR003594">
    <property type="entry name" value="HATPase_dom"/>
</dbReference>
<sequence>MPYRISAPNTVTAASVLRDLVVALIRSTGHQALAEAAQLCTSEIVTNVYRHTAARLVHVDVIVAERYVSVWVHDDLPKELPAPPERTDHREGGLGTHIVDQLADRWGVSLYGELVPTSKAVWFRLDEGGRGAA</sequence>
<evidence type="ECO:0000313" key="4">
    <source>
        <dbReference type="Proteomes" id="UP000004217"/>
    </source>
</evidence>
<proteinExistence type="predicted"/>
<dbReference type="InterPro" id="IPR036890">
    <property type="entry name" value="HATPase_C_sf"/>
</dbReference>
<dbReference type="AlphaFoldDB" id="G2G6I7"/>